<sequence>MAYKKEYATKEKIDHYQELTDALIKKMEDHLEFQTPWFTCNEAPFNPVTGTRYRGVNSVSLAARGFDDPRFYTFNNVKALAEETEQNLFVKKGSKGSPVYKAVQVTFNPNGKNEIGKPEDEAVEMENDGDGTAKIWVMAYAGTVFNGSQIEGLEPYQVRDRPPFQVYEAAEQVIDAMRVKGGVEIEFHNEGKAYYRPSADRVVLPNRELFKSDAAFYTVALHELGHATGHKSRLDRDQTGKFGTPSYAKEELVAELSSYFMGAEIGLPYDSATHEGHAAYVQNWLQALKNDKRFIFKASQAAAKSADYQLAKRDEYVRDLEQQKTTHKVLDNMMAKLGRTIGEREQERGIALSR</sequence>
<dbReference type="InterPro" id="IPR013610">
    <property type="entry name" value="ArdC_N"/>
</dbReference>
<evidence type="ECO:0000259" key="1">
    <source>
        <dbReference type="Pfam" id="PF08401"/>
    </source>
</evidence>
<dbReference type="Proteomes" id="UP000473470">
    <property type="component" value="Unassembled WGS sequence"/>
</dbReference>
<dbReference type="PIRSF" id="PIRSF037112">
    <property type="entry name" value="Antirestriction_ArdC"/>
    <property type="match status" value="1"/>
</dbReference>
<dbReference type="InterPro" id="IPR017113">
    <property type="entry name" value="Antirestriction_ArdC"/>
</dbReference>
<feature type="domain" description="Polyvalent protein metallopeptidase" evidence="2">
    <location>
        <begin position="175"/>
        <end position="300"/>
    </location>
</feature>
<protein>
    <submittedName>
        <fullName evidence="3">DUF1738 domain-containing protein</fullName>
    </submittedName>
</protein>
<dbReference type="RefSeq" id="WP_150998290.1">
    <property type="nucleotide sequence ID" value="NZ_CABVPM010000001.1"/>
</dbReference>
<gene>
    <name evidence="3" type="ORF">F7R25_03795</name>
</gene>
<dbReference type="Pfam" id="PF18818">
    <property type="entry name" value="MPTase-PolyVal"/>
    <property type="match status" value="1"/>
</dbReference>
<name>A0A6L3N5Z4_9BURK</name>
<proteinExistence type="predicted"/>
<reference evidence="3 4" key="1">
    <citation type="submission" date="2019-09" db="EMBL/GenBank/DDBJ databases">
        <title>Draft genome sequences of 48 bacterial type strains from the CCUG.</title>
        <authorList>
            <person name="Tunovic T."/>
            <person name="Pineiro-Iglesias B."/>
            <person name="Unosson C."/>
            <person name="Inganas E."/>
            <person name="Ohlen M."/>
            <person name="Cardew S."/>
            <person name="Jensie-Markopoulos S."/>
            <person name="Salva-Serra F."/>
            <person name="Jaen-Luchoro D."/>
            <person name="Karlsson R."/>
            <person name="Svensson-Stadler L."/>
            <person name="Chun J."/>
            <person name="Moore E."/>
        </authorList>
    </citation>
    <scope>NUCLEOTIDE SEQUENCE [LARGE SCALE GENOMIC DNA]</scope>
    <source>
        <strain evidence="3 4">CCUG 65686</strain>
    </source>
</reference>
<dbReference type="EMBL" id="VZOK01000004">
    <property type="protein sequence ID" value="KAB0640627.1"/>
    <property type="molecule type" value="Genomic_DNA"/>
</dbReference>
<evidence type="ECO:0000313" key="3">
    <source>
        <dbReference type="EMBL" id="KAB0640627.1"/>
    </source>
</evidence>
<feature type="domain" description="N-terminal" evidence="1">
    <location>
        <begin position="14"/>
        <end position="124"/>
    </location>
</feature>
<comment type="caution">
    <text evidence="3">The sequence shown here is derived from an EMBL/GenBank/DDBJ whole genome shotgun (WGS) entry which is preliminary data.</text>
</comment>
<evidence type="ECO:0000259" key="2">
    <source>
        <dbReference type="Pfam" id="PF18818"/>
    </source>
</evidence>
<evidence type="ECO:0000313" key="4">
    <source>
        <dbReference type="Proteomes" id="UP000473470"/>
    </source>
</evidence>
<dbReference type="GO" id="GO:0003697">
    <property type="term" value="F:single-stranded DNA binding"/>
    <property type="evidence" value="ECO:0007669"/>
    <property type="project" value="InterPro"/>
</dbReference>
<dbReference type="Pfam" id="PF08401">
    <property type="entry name" value="ArdcN"/>
    <property type="match status" value="1"/>
</dbReference>
<dbReference type="InterPro" id="IPR041459">
    <property type="entry name" value="MPTase-PolyVal"/>
</dbReference>
<organism evidence="3 4">
    <name type="scientific">Burkholderia stagnalis</name>
    <dbReference type="NCBI Taxonomy" id="1503054"/>
    <lineage>
        <taxon>Bacteria</taxon>
        <taxon>Pseudomonadati</taxon>
        <taxon>Pseudomonadota</taxon>
        <taxon>Betaproteobacteria</taxon>
        <taxon>Burkholderiales</taxon>
        <taxon>Burkholderiaceae</taxon>
        <taxon>Burkholderia</taxon>
        <taxon>Burkholderia cepacia complex</taxon>
    </lineage>
</organism>
<dbReference type="AlphaFoldDB" id="A0A6L3N5Z4"/>
<accession>A0A6L3N5Z4</accession>